<evidence type="ECO:0000259" key="1">
    <source>
        <dbReference type="SMART" id="SM00849"/>
    </source>
</evidence>
<dbReference type="InterPro" id="IPR050855">
    <property type="entry name" value="NDM-1-like"/>
</dbReference>
<name>A0ABP8EL89_9MICO</name>
<proteinExistence type="predicted"/>
<dbReference type="SMART" id="SM00849">
    <property type="entry name" value="Lactamase_B"/>
    <property type="match status" value="1"/>
</dbReference>
<accession>A0ABP8EL89</accession>
<dbReference type="Gene3D" id="3.60.15.10">
    <property type="entry name" value="Ribonuclease Z/Hydroxyacylglutathione hydrolase-like"/>
    <property type="match status" value="1"/>
</dbReference>
<dbReference type="PANTHER" id="PTHR42951">
    <property type="entry name" value="METALLO-BETA-LACTAMASE DOMAIN-CONTAINING"/>
    <property type="match status" value="1"/>
</dbReference>
<dbReference type="PANTHER" id="PTHR42951:SF4">
    <property type="entry name" value="ACYL-COENZYME A THIOESTERASE MBLAC2"/>
    <property type="match status" value="1"/>
</dbReference>
<dbReference type="InterPro" id="IPR036866">
    <property type="entry name" value="RibonucZ/Hydroxyglut_hydro"/>
</dbReference>
<sequence>MPQIYVHTSDPVALNSYLVVGSERALVIDTGAGPVQAAGILTAVRALTDLPLVVVNTHDHWDHFFGNTTFAEHGVEQFLASPGFVRDHRASAWVQLEQVPLAAEPDLPPPEELLVPVSAVTAEDALDLGDAEVRFLPLAGHTESDLVVVVDDVAFVGDLVEEGAPLQVGDDALPAQWAASLELLLGLPGIRLFAPGHGSPVDKAFAAAQLGDIARVSEHDSPAEAPARSAGPFPWVPGTFPTGVRRLR</sequence>
<organism evidence="2 3">
    <name type="scientific">Brevibacterium daeguense</name>
    <dbReference type="NCBI Taxonomy" id="909936"/>
    <lineage>
        <taxon>Bacteria</taxon>
        <taxon>Bacillati</taxon>
        <taxon>Actinomycetota</taxon>
        <taxon>Actinomycetes</taxon>
        <taxon>Micrococcales</taxon>
        <taxon>Brevibacteriaceae</taxon>
        <taxon>Brevibacterium</taxon>
    </lineage>
</organism>
<keyword evidence="3" id="KW-1185">Reference proteome</keyword>
<evidence type="ECO:0000313" key="2">
    <source>
        <dbReference type="EMBL" id="GAA4284754.1"/>
    </source>
</evidence>
<feature type="domain" description="Metallo-beta-lactamase" evidence="1">
    <location>
        <begin position="13"/>
        <end position="197"/>
    </location>
</feature>
<comment type="caution">
    <text evidence="2">The sequence shown here is derived from an EMBL/GenBank/DDBJ whole genome shotgun (WGS) entry which is preliminary data.</text>
</comment>
<evidence type="ECO:0000313" key="3">
    <source>
        <dbReference type="Proteomes" id="UP001501586"/>
    </source>
</evidence>
<dbReference type="Pfam" id="PF00753">
    <property type="entry name" value="Lactamase_B"/>
    <property type="match status" value="1"/>
</dbReference>
<dbReference type="EMBL" id="BAABAZ010000006">
    <property type="protein sequence ID" value="GAA4284754.1"/>
    <property type="molecule type" value="Genomic_DNA"/>
</dbReference>
<dbReference type="Proteomes" id="UP001501586">
    <property type="component" value="Unassembled WGS sequence"/>
</dbReference>
<reference evidence="3" key="1">
    <citation type="journal article" date="2019" name="Int. J. Syst. Evol. Microbiol.">
        <title>The Global Catalogue of Microorganisms (GCM) 10K type strain sequencing project: providing services to taxonomists for standard genome sequencing and annotation.</title>
        <authorList>
            <consortium name="The Broad Institute Genomics Platform"/>
            <consortium name="The Broad Institute Genome Sequencing Center for Infectious Disease"/>
            <person name="Wu L."/>
            <person name="Ma J."/>
        </authorList>
    </citation>
    <scope>NUCLEOTIDE SEQUENCE [LARGE SCALE GENOMIC DNA]</scope>
    <source>
        <strain evidence="3">JCM 17458</strain>
    </source>
</reference>
<dbReference type="RefSeq" id="WP_236862736.1">
    <property type="nucleotide sequence ID" value="NZ_BAABAZ010000006.1"/>
</dbReference>
<dbReference type="SUPFAM" id="SSF56281">
    <property type="entry name" value="Metallo-hydrolase/oxidoreductase"/>
    <property type="match status" value="1"/>
</dbReference>
<gene>
    <name evidence="2" type="ORF">GCM10022261_22850</name>
</gene>
<protein>
    <recommendedName>
        <fullName evidence="1">Metallo-beta-lactamase domain-containing protein</fullName>
    </recommendedName>
</protein>
<dbReference type="InterPro" id="IPR001279">
    <property type="entry name" value="Metallo-B-lactamas"/>
</dbReference>